<evidence type="ECO:0000313" key="1">
    <source>
        <dbReference type="EMBL" id="MFD1205814.1"/>
    </source>
</evidence>
<accession>A0ABW3TZP7</accession>
<sequence length="204" mass="23229">MNYKREKRKDGRFGMTEKVKLTSEQATAIEYLRDTKFHDEGIISSHARTPMGWEANYTEPLNGLPLLTLVDALRIGYEVEEEYKVGDWIVRLDGKRFANDEIAVQIDSVGEFHLTCEGSLAVKRDKVRHATPEEIKAEKERRVWAKIGREPGEFRDGDAYVHNSFTFRVHGAEDAIALKGSYETGDIEGFYPAEYFISFGGGEE</sequence>
<organism evidence="1 2">
    <name type="scientific">Sporosarcina contaminans</name>
    <dbReference type="NCBI Taxonomy" id="633403"/>
    <lineage>
        <taxon>Bacteria</taxon>
        <taxon>Bacillati</taxon>
        <taxon>Bacillota</taxon>
        <taxon>Bacilli</taxon>
        <taxon>Bacillales</taxon>
        <taxon>Caryophanaceae</taxon>
        <taxon>Sporosarcina</taxon>
    </lineage>
</organism>
<proteinExistence type="predicted"/>
<evidence type="ECO:0008006" key="3">
    <source>
        <dbReference type="Google" id="ProtNLM"/>
    </source>
</evidence>
<gene>
    <name evidence="1" type="ORF">ACFQ38_12005</name>
</gene>
<reference evidence="2" key="1">
    <citation type="journal article" date="2019" name="Int. J. Syst. Evol. Microbiol.">
        <title>The Global Catalogue of Microorganisms (GCM) 10K type strain sequencing project: providing services to taxonomists for standard genome sequencing and annotation.</title>
        <authorList>
            <consortium name="The Broad Institute Genomics Platform"/>
            <consortium name="The Broad Institute Genome Sequencing Center for Infectious Disease"/>
            <person name="Wu L."/>
            <person name="Ma J."/>
        </authorList>
    </citation>
    <scope>NUCLEOTIDE SEQUENCE [LARGE SCALE GENOMIC DNA]</scope>
    <source>
        <strain evidence="2">CCUG 53915</strain>
    </source>
</reference>
<keyword evidence="2" id="KW-1185">Reference proteome</keyword>
<dbReference type="RefSeq" id="WP_381481103.1">
    <property type="nucleotide sequence ID" value="NZ_JBHTLT010000092.1"/>
</dbReference>
<protein>
    <recommendedName>
        <fullName evidence="3">DUF4178 domain-containing protein</fullName>
    </recommendedName>
</protein>
<dbReference type="EMBL" id="JBHTLT010000092">
    <property type="protein sequence ID" value="MFD1205814.1"/>
    <property type="molecule type" value="Genomic_DNA"/>
</dbReference>
<evidence type="ECO:0000313" key="2">
    <source>
        <dbReference type="Proteomes" id="UP001597231"/>
    </source>
</evidence>
<name>A0ABW3TZP7_9BACL</name>
<dbReference type="Proteomes" id="UP001597231">
    <property type="component" value="Unassembled WGS sequence"/>
</dbReference>
<comment type="caution">
    <text evidence="1">The sequence shown here is derived from an EMBL/GenBank/DDBJ whole genome shotgun (WGS) entry which is preliminary data.</text>
</comment>